<keyword evidence="3" id="KW-0812">Transmembrane</keyword>
<evidence type="ECO:0000256" key="2">
    <source>
        <dbReference type="RuleBase" id="RU003750"/>
    </source>
</evidence>
<dbReference type="EMBL" id="CP000627">
    <property type="protein sequence ID" value="ABQ21188.1"/>
    <property type="molecule type" value="Genomic_DNA"/>
</dbReference>
<evidence type="ECO:0008006" key="6">
    <source>
        <dbReference type="Google" id="ProtNLM"/>
    </source>
</evidence>
<dbReference type="GO" id="GO:0008654">
    <property type="term" value="P:phospholipid biosynthetic process"/>
    <property type="evidence" value="ECO:0007669"/>
    <property type="project" value="InterPro"/>
</dbReference>
<dbReference type="eggNOG" id="COG0558">
    <property type="taxonomic scope" value="Bacteria"/>
</dbReference>
<dbReference type="RefSeq" id="WP_000887116.1">
    <property type="nucleotide sequence ID" value="NC_009457.1"/>
</dbReference>
<dbReference type="InterPro" id="IPR048254">
    <property type="entry name" value="CDP_ALCOHOL_P_TRANSF_CS"/>
</dbReference>
<feature type="transmembrane region" description="Helical" evidence="3">
    <location>
        <begin position="178"/>
        <end position="197"/>
    </location>
</feature>
<dbReference type="PROSITE" id="PS00379">
    <property type="entry name" value="CDP_ALCOHOL_P_TRANSF"/>
    <property type="match status" value="1"/>
</dbReference>
<proteinExistence type="inferred from homology"/>
<dbReference type="InterPro" id="IPR043130">
    <property type="entry name" value="CDP-OH_PTrfase_TM_dom"/>
</dbReference>
<dbReference type="InterPro" id="IPR000462">
    <property type="entry name" value="CDP-OH_P_trans"/>
</dbReference>
<feature type="transmembrane region" description="Helical" evidence="3">
    <location>
        <begin position="81"/>
        <end position="103"/>
    </location>
</feature>
<dbReference type="PATRIC" id="fig|345073.21.peg.1728"/>
<evidence type="ECO:0000256" key="3">
    <source>
        <dbReference type="SAM" id="Phobius"/>
    </source>
</evidence>
<comment type="similarity">
    <text evidence="2">Belongs to the CDP-alcohol phosphatidyltransferase class-I family.</text>
</comment>
<accession>A0A0H3AJ59</accession>
<gene>
    <name evidence="4" type="ordered locus">VC0395_A1272</name>
</gene>
<evidence type="ECO:0000313" key="5">
    <source>
        <dbReference type="Proteomes" id="UP000000249"/>
    </source>
</evidence>
<dbReference type="Gene3D" id="1.20.120.1760">
    <property type="match status" value="1"/>
</dbReference>
<evidence type="ECO:0000313" key="4">
    <source>
        <dbReference type="EMBL" id="ABQ21188.1"/>
    </source>
</evidence>
<evidence type="ECO:0000256" key="1">
    <source>
        <dbReference type="ARBA" id="ARBA00022679"/>
    </source>
</evidence>
<sequence length="206" mass="22607">MLDRYAIKIIRWPLHQAAGLLDEAGVTANQTTVFGFVIGALALPALAMQQYWLALLLIVVNRICDGLDGALARRQGLTDAGGFLDISLDFLFYSLVPFGFVLANPEHNSVAGAFLIFAFIGTGSSFLAFAVMASKRNITNPVYQHKSLYYMSGLTEGTETIACFILMCLLPHSFSTLAWLFGAACWFTTATRIYYGFQTLQHVEQG</sequence>
<dbReference type="KEGG" id="vcr:VC395_1785"/>
<dbReference type="GO" id="GO:0016780">
    <property type="term" value="F:phosphotransferase activity, for other substituted phosphate groups"/>
    <property type="evidence" value="ECO:0007669"/>
    <property type="project" value="InterPro"/>
</dbReference>
<feature type="transmembrane region" description="Helical" evidence="3">
    <location>
        <begin position="109"/>
        <end position="132"/>
    </location>
</feature>
<dbReference type="GO" id="GO:0016020">
    <property type="term" value="C:membrane"/>
    <property type="evidence" value="ECO:0007669"/>
    <property type="project" value="InterPro"/>
</dbReference>
<keyword evidence="1 2" id="KW-0808">Transferase</keyword>
<dbReference type="Proteomes" id="UP000000249">
    <property type="component" value="Chromosome 1"/>
</dbReference>
<feature type="transmembrane region" description="Helical" evidence="3">
    <location>
        <begin position="153"/>
        <end position="172"/>
    </location>
</feature>
<dbReference type="AlphaFoldDB" id="A0A0H3AJ59"/>
<keyword evidence="3" id="KW-1133">Transmembrane helix</keyword>
<dbReference type="KEGG" id="vco:VC0395_A1272"/>
<reference evidence="4 5" key="1">
    <citation type="submission" date="2007-03" db="EMBL/GenBank/DDBJ databases">
        <authorList>
            <person name="Heidelberg J."/>
        </authorList>
    </citation>
    <scope>NUCLEOTIDE SEQUENCE [LARGE SCALE GENOMIC DNA]</scope>
    <source>
        <strain evidence="5">ATCC 39541 / Classical Ogawa 395 / O395</strain>
    </source>
</reference>
<feature type="transmembrane region" description="Helical" evidence="3">
    <location>
        <begin position="33"/>
        <end position="60"/>
    </location>
</feature>
<name>A0A0H3AJ59_VIBC3</name>
<organism evidence="4 5">
    <name type="scientific">Vibrio cholerae serotype O1 (strain ATCC 39541 / Classical Ogawa 395 / O395)</name>
    <dbReference type="NCBI Taxonomy" id="345073"/>
    <lineage>
        <taxon>Bacteria</taxon>
        <taxon>Pseudomonadati</taxon>
        <taxon>Pseudomonadota</taxon>
        <taxon>Gammaproteobacteria</taxon>
        <taxon>Vibrionales</taxon>
        <taxon>Vibrionaceae</taxon>
        <taxon>Vibrio</taxon>
    </lineage>
</organism>
<protein>
    <recommendedName>
        <fullName evidence="6">CDP-alcohol phosphatidyltransferase family protein</fullName>
    </recommendedName>
</protein>
<dbReference type="OrthoDB" id="9790577at2"/>
<dbReference type="Pfam" id="PF01066">
    <property type="entry name" value="CDP-OH_P_transf"/>
    <property type="match status" value="1"/>
</dbReference>
<keyword evidence="3" id="KW-0472">Membrane</keyword>